<organism evidence="1 2">
    <name type="scientific">Rhizobium oryziradicis</name>
    <dbReference type="NCBI Taxonomy" id="1867956"/>
    <lineage>
        <taxon>Bacteria</taxon>
        <taxon>Pseudomonadati</taxon>
        <taxon>Pseudomonadota</taxon>
        <taxon>Alphaproteobacteria</taxon>
        <taxon>Hyphomicrobiales</taxon>
        <taxon>Rhizobiaceae</taxon>
        <taxon>Rhizobium/Agrobacterium group</taxon>
        <taxon>Rhizobium</taxon>
    </lineage>
</organism>
<reference evidence="1 2" key="1">
    <citation type="submission" date="2016-09" db="EMBL/GenBank/DDBJ databases">
        <title>Rhizobium oryziradicis sp. nov., isolated from the root of rice.</title>
        <authorList>
            <person name="Zhao J."/>
            <person name="Zhang X."/>
        </authorList>
    </citation>
    <scope>NUCLEOTIDE SEQUENCE [LARGE SCALE GENOMIC DNA]</scope>
    <source>
        <strain evidence="1 2">N19</strain>
    </source>
</reference>
<keyword evidence="2" id="KW-1185">Reference proteome</keyword>
<dbReference type="AlphaFoldDB" id="A0A1Q8ZRC7"/>
<name>A0A1Q8ZRC7_9HYPH</name>
<protein>
    <submittedName>
        <fullName evidence="1">Uncharacterized protein</fullName>
    </submittedName>
</protein>
<comment type="caution">
    <text evidence="1">The sequence shown here is derived from an EMBL/GenBank/DDBJ whole genome shotgun (WGS) entry which is preliminary data.</text>
</comment>
<dbReference type="EMBL" id="MKIM01000027">
    <property type="protein sequence ID" value="OLP44441.1"/>
    <property type="molecule type" value="Genomic_DNA"/>
</dbReference>
<accession>A0A1Q8ZRC7</accession>
<evidence type="ECO:0000313" key="1">
    <source>
        <dbReference type="EMBL" id="OLP44441.1"/>
    </source>
</evidence>
<dbReference type="Proteomes" id="UP000186894">
    <property type="component" value="Unassembled WGS sequence"/>
</dbReference>
<proteinExistence type="predicted"/>
<sequence>MIGVTVNSDSLFFNTHLNSLAIASQAAEADATETSSPGVDKLVENELPLERLTLTETRILKRSKSGDIGLNWKDNSRTLACEATAFNAPMPPALSIFP</sequence>
<evidence type="ECO:0000313" key="2">
    <source>
        <dbReference type="Proteomes" id="UP000186894"/>
    </source>
</evidence>
<gene>
    <name evidence="1" type="ORF">BJF95_07890</name>
</gene>